<keyword evidence="2" id="KW-0378">Hydrolase</keyword>
<keyword evidence="6" id="KW-1185">Reference proteome</keyword>
<dbReference type="PANTHER" id="PTHR30231:SF4">
    <property type="entry name" value="PROTEIN NEN2"/>
    <property type="match status" value="1"/>
</dbReference>
<proteinExistence type="predicted"/>
<dbReference type="InterPro" id="IPR036397">
    <property type="entry name" value="RNaseH_sf"/>
</dbReference>
<name>I9P562_9ALTE</name>
<dbReference type="GO" id="GO:0006259">
    <property type="term" value="P:DNA metabolic process"/>
    <property type="evidence" value="ECO:0007669"/>
    <property type="project" value="UniProtKB-ARBA"/>
</dbReference>
<dbReference type="SUPFAM" id="SSF53098">
    <property type="entry name" value="Ribonuclease H-like"/>
    <property type="match status" value="1"/>
</dbReference>
<evidence type="ECO:0000256" key="2">
    <source>
        <dbReference type="ARBA" id="ARBA00022801"/>
    </source>
</evidence>
<dbReference type="AlphaFoldDB" id="I9P562"/>
<dbReference type="GO" id="GO:0005829">
    <property type="term" value="C:cytosol"/>
    <property type="evidence" value="ECO:0007669"/>
    <property type="project" value="TreeGrafter"/>
</dbReference>
<protein>
    <submittedName>
        <fullName evidence="5">Exonuclease RNase T and DNA polymerase III</fullName>
    </submittedName>
</protein>
<accession>I9P562</accession>
<gene>
    <name evidence="5" type="ORF">AGRI_03839</name>
</gene>
<organism evidence="5 6">
    <name type="scientific">Alishewanella agri BL06</name>
    <dbReference type="NCBI Taxonomy" id="1195246"/>
    <lineage>
        <taxon>Bacteria</taxon>
        <taxon>Pseudomonadati</taxon>
        <taxon>Pseudomonadota</taxon>
        <taxon>Gammaproteobacteria</taxon>
        <taxon>Alteromonadales</taxon>
        <taxon>Alteromonadaceae</taxon>
        <taxon>Alishewanella</taxon>
    </lineage>
</organism>
<feature type="domain" description="Exonuclease" evidence="4">
    <location>
        <begin position="34"/>
        <end position="207"/>
    </location>
</feature>
<dbReference type="EMBL" id="AKKU01000009">
    <property type="protein sequence ID" value="EIW89994.1"/>
    <property type="molecule type" value="Genomic_DNA"/>
</dbReference>
<evidence type="ECO:0000256" key="3">
    <source>
        <dbReference type="ARBA" id="ARBA00022839"/>
    </source>
</evidence>
<dbReference type="STRING" id="1195246.AGRI_03839"/>
<reference evidence="5 6" key="1">
    <citation type="journal article" date="2012" name="J. Bacteriol.">
        <title>Genome Sequence of Pectin-Degrading Alishewanella agri, Isolated from Landfill Soil.</title>
        <authorList>
            <person name="Kim J."/>
            <person name="Jung J."/>
            <person name="Sung J.S."/>
            <person name="Chun J."/>
            <person name="Park W."/>
        </authorList>
    </citation>
    <scope>NUCLEOTIDE SEQUENCE [LARGE SCALE GENOMIC DNA]</scope>
    <source>
        <strain evidence="5 6">BL06</strain>
    </source>
</reference>
<dbReference type="Proteomes" id="UP000035062">
    <property type="component" value="Unassembled WGS sequence"/>
</dbReference>
<comment type="caution">
    <text evidence="5">The sequence shown here is derived from an EMBL/GenBank/DDBJ whole genome shotgun (WGS) entry which is preliminary data.</text>
</comment>
<keyword evidence="3 5" id="KW-0269">Exonuclease</keyword>
<dbReference type="PATRIC" id="fig|1195246.3.peg.751"/>
<dbReference type="InterPro" id="IPR013520">
    <property type="entry name" value="Ribonucl_H"/>
</dbReference>
<dbReference type="GO" id="GO:0003676">
    <property type="term" value="F:nucleic acid binding"/>
    <property type="evidence" value="ECO:0007669"/>
    <property type="project" value="InterPro"/>
</dbReference>
<dbReference type="Pfam" id="PF00929">
    <property type="entry name" value="RNase_T"/>
    <property type="match status" value="1"/>
</dbReference>
<dbReference type="RefSeq" id="WP_008983697.1">
    <property type="nucleotide sequence ID" value="NZ_AKKU01000009.1"/>
</dbReference>
<keyword evidence="1" id="KW-0540">Nuclease</keyword>
<dbReference type="CDD" id="cd06127">
    <property type="entry name" value="DEDDh"/>
    <property type="match status" value="1"/>
</dbReference>
<dbReference type="SMART" id="SM00479">
    <property type="entry name" value="EXOIII"/>
    <property type="match status" value="1"/>
</dbReference>
<evidence type="ECO:0000259" key="4">
    <source>
        <dbReference type="SMART" id="SM00479"/>
    </source>
</evidence>
<dbReference type="GO" id="GO:0008408">
    <property type="term" value="F:3'-5' exonuclease activity"/>
    <property type="evidence" value="ECO:0007669"/>
    <property type="project" value="TreeGrafter"/>
</dbReference>
<dbReference type="InterPro" id="IPR012337">
    <property type="entry name" value="RNaseH-like_sf"/>
</dbReference>
<evidence type="ECO:0000313" key="5">
    <source>
        <dbReference type="EMBL" id="EIW89994.1"/>
    </source>
</evidence>
<evidence type="ECO:0000313" key="6">
    <source>
        <dbReference type="Proteomes" id="UP000035062"/>
    </source>
</evidence>
<dbReference type="PANTHER" id="PTHR30231">
    <property type="entry name" value="DNA POLYMERASE III SUBUNIT EPSILON"/>
    <property type="match status" value="1"/>
</dbReference>
<sequence>MLGWLIKKSPLYEQVKQFNAVALPALTTPARQCNYLAIDLEMTGLHARQDHIVSIGWVPIVKQQIELNQAKHFLIKPPVSVGQSAVYHGVHDKDLKNASELSDVLQQLLTDYPGYLFLAHHCRLDRAFLQLAFQRQYGKAPRMQFIDTLNIEWHRMQKQGTVMKKDALRLPQCLQRYNLPISAQHHALEDAYSCALLYLTQLKKSHPDITLGDILQQSS</sequence>
<evidence type="ECO:0000256" key="1">
    <source>
        <dbReference type="ARBA" id="ARBA00022722"/>
    </source>
</evidence>
<dbReference type="Gene3D" id="3.30.420.10">
    <property type="entry name" value="Ribonuclease H-like superfamily/Ribonuclease H"/>
    <property type="match status" value="1"/>
</dbReference>
<dbReference type="eggNOG" id="COG0847">
    <property type="taxonomic scope" value="Bacteria"/>
</dbReference>